<keyword evidence="5 9" id="KW-0999">Mitochondrion inner membrane</keyword>
<evidence type="ECO:0000256" key="2">
    <source>
        <dbReference type="ARBA" id="ARBA00004434"/>
    </source>
</evidence>
<comment type="function">
    <text evidence="1 9">Component of the MICOS complex, a large protein complex of the mitochondrial inner membrane that plays crucial roles in the maintenance of crista junctions, inner membrane architecture, and formation of contact sites to the outer membrane.</text>
</comment>
<dbReference type="Pfam" id="PF04418">
    <property type="entry name" value="DUF543"/>
    <property type="match status" value="1"/>
</dbReference>
<dbReference type="PANTHER" id="PTHR21304">
    <property type="entry name" value="MICOS COMPLEX SUBUNIT MIC10"/>
    <property type="match status" value="1"/>
</dbReference>
<dbReference type="EMBL" id="CCYA01000118">
    <property type="protein sequence ID" value="CEH12221.1"/>
    <property type="molecule type" value="Genomic_DNA"/>
</dbReference>
<evidence type="ECO:0000256" key="7">
    <source>
        <dbReference type="ARBA" id="ARBA00023128"/>
    </source>
</evidence>
<evidence type="ECO:0000256" key="3">
    <source>
        <dbReference type="ARBA" id="ARBA00006792"/>
    </source>
</evidence>
<comment type="similarity">
    <text evidence="3 9">Belongs to the MICOS complex subunit Mic10 family.</text>
</comment>
<dbReference type="GO" id="GO:0061617">
    <property type="term" value="C:MICOS complex"/>
    <property type="evidence" value="ECO:0007669"/>
    <property type="project" value="UniProtKB-UniRule"/>
</dbReference>
<organism evidence="11 12">
    <name type="scientific">Ceraceosorus bombacis</name>
    <dbReference type="NCBI Taxonomy" id="401625"/>
    <lineage>
        <taxon>Eukaryota</taxon>
        <taxon>Fungi</taxon>
        <taxon>Dikarya</taxon>
        <taxon>Basidiomycota</taxon>
        <taxon>Ustilaginomycotina</taxon>
        <taxon>Exobasidiomycetes</taxon>
        <taxon>Ceraceosorales</taxon>
        <taxon>Ceraceosoraceae</taxon>
        <taxon>Ceraceosorus</taxon>
    </lineage>
</organism>
<proteinExistence type="inferred from homology"/>
<evidence type="ECO:0000313" key="11">
    <source>
        <dbReference type="EMBL" id="CEH12221.1"/>
    </source>
</evidence>
<feature type="transmembrane region" description="Helical" evidence="9">
    <location>
        <begin position="29"/>
        <end position="48"/>
    </location>
</feature>
<keyword evidence="12" id="KW-1185">Reference proteome</keyword>
<evidence type="ECO:0000256" key="10">
    <source>
        <dbReference type="SAM" id="MobiDB-lite"/>
    </source>
</evidence>
<evidence type="ECO:0000313" key="12">
    <source>
        <dbReference type="Proteomes" id="UP000054845"/>
    </source>
</evidence>
<keyword evidence="8 9" id="KW-0472">Membrane</keyword>
<keyword evidence="6 9" id="KW-1133">Transmembrane helix</keyword>
<keyword evidence="7 9" id="KW-0496">Mitochondrion</keyword>
<evidence type="ECO:0000256" key="6">
    <source>
        <dbReference type="ARBA" id="ARBA00022989"/>
    </source>
</evidence>
<dbReference type="STRING" id="401625.A0A0P1B8F2"/>
<dbReference type="OrthoDB" id="1916310at2759"/>
<feature type="compositionally biased region" description="Basic and acidic residues" evidence="10">
    <location>
        <begin position="122"/>
        <end position="134"/>
    </location>
</feature>
<keyword evidence="4 9" id="KW-0812">Transmembrane</keyword>
<dbReference type="PANTHER" id="PTHR21304:SF0">
    <property type="entry name" value="MICOS COMPLEX SUBUNIT MIC10"/>
    <property type="match status" value="1"/>
</dbReference>
<comment type="subcellular location">
    <subcellularLocation>
        <location evidence="2 9">Mitochondrion inner membrane</location>
        <topology evidence="2 9">Single-pass membrane protein</topology>
    </subcellularLocation>
</comment>
<accession>A0A0P1B8F2</accession>
<dbReference type="InterPro" id="IPR007512">
    <property type="entry name" value="Mic10"/>
</dbReference>
<dbReference type="Proteomes" id="UP000054845">
    <property type="component" value="Unassembled WGS sequence"/>
</dbReference>
<reference evidence="12" key="1">
    <citation type="submission" date="2014-09" db="EMBL/GenBank/DDBJ databases">
        <authorList>
            <person name="Sharma Rahul"/>
            <person name="Thines Marco"/>
        </authorList>
    </citation>
    <scope>NUCLEOTIDE SEQUENCE [LARGE SCALE GENOMIC DNA]</scope>
</reference>
<protein>
    <recommendedName>
        <fullName evidence="9">MICOS complex subunit MIC10</fullName>
    </recommendedName>
</protein>
<name>A0A0P1B8F2_9BASI</name>
<feature type="region of interest" description="Disordered" evidence="10">
    <location>
        <begin position="107"/>
        <end position="134"/>
    </location>
</feature>
<sequence>MSAQSPAPTPRVPSEDIISQKTDLCLSNAILKTGIGFSVGVVTSVILFRRFGAGQGYTDCQRSFSPVAVPGVRVVQDGTSSGISSAPATTLERLSQRAGEALSVAKKEGSQKFGELKQSAEAAKDKANDKVRQV</sequence>
<evidence type="ECO:0000256" key="8">
    <source>
        <dbReference type="ARBA" id="ARBA00023136"/>
    </source>
</evidence>
<comment type="subunit">
    <text evidence="9">Component of the mitochondrial contact site and cristae organizing system (MICOS) complex.</text>
</comment>
<evidence type="ECO:0000256" key="1">
    <source>
        <dbReference type="ARBA" id="ARBA00002689"/>
    </source>
</evidence>
<evidence type="ECO:0000256" key="4">
    <source>
        <dbReference type="ARBA" id="ARBA00022692"/>
    </source>
</evidence>
<evidence type="ECO:0000256" key="9">
    <source>
        <dbReference type="RuleBase" id="RU363011"/>
    </source>
</evidence>
<dbReference type="AlphaFoldDB" id="A0A0P1B8F2"/>
<evidence type="ECO:0000256" key="5">
    <source>
        <dbReference type="ARBA" id="ARBA00022792"/>
    </source>
</evidence>